<dbReference type="Gene3D" id="3.30.230.10">
    <property type="match status" value="1"/>
</dbReference>
<dbReference type="InterPro" id="IPR000100">
    <property type="entry name" value="RNase_P"/>
</dbReference>
<evidence type="ECO:0000256" key="3">
    <source>
        <dbReference type="ARBA" id="ARBA00022722"/>
    </source>
</evidence>
<dbReference type="HAMAP" id="MF_00227">
    <property type="entry name" value="RNase_P"/>
    <property type="match status" value="1"/>
</dbReference>
<dbReference type="GO" id="GO:0030677">
    <property type="term" value="C:ribonuclease P complex"/>
    <property type="evidence" value="ECO:0007669"/>
    <property type="project" value="TreeGrafter"/>
</dbReference>
<comment type="function">
    <text evidence="1 7">RNaseP catalyzes the removal of the 5'-leader sequence from pre-tRNA to produce the mature 5'-terminus. It can also cleave other RNA substrates such as 4.5S RNA. The protein component plays an auxiliary but essential role in vivo by binding to the 5'-leader sequence and broadening the substrate specificity of the ribozyme.</text>
</comment>
<evidence type="ECO:0000313" key="11">
    <source>
        <dbReference type="Proteomes" id="UP000032458"/>
    </source>
</evidence>
<dbReference type="GO" id="GO:0000049">
    <property type="term" value="F:tRNA binding"/>
    <property type="evidence" value="ECO:0007669"/>
    <property type="project" value="UniProtKB-UniRule"/>
</dbReference>
<dbReference type="GO" id="GO:0004526">
    <property type="term" value="F:ribonuclease P activity"/>
    <property type="evidence" value="ECO:0007669"/>
    <property type="project" value="UniProtKB-UniRule"/>
</dbReference>
<evidence type="ECO:0000256" key="9">
    <source>
        <dbReference type="SAM" id="MobiDB-lite"/>
    </source>
</evidence>
<keyword evidence="4 7" id="KW-0255">Endonuclease</keyword>
<dbReference type="InterPro" id="IPR014721">
    <property type="entry name" value="Ribsml_uS5_D2-typ_fold_subgr"/>
</dbReference>
<dbReference type="PROSITE" id="PS00648">
    <property type="entry name" value="RIBONUCLEASE_P"/>
    <property type="match status" value="1"/>
</dbReference>
<evidence type="ECO:0000256" key="1">
    <source>
        <dbReference type="ARBA" id="ARBA00002663"/>
    </source>
</evidence>
<keyword evidence="6 7" id="KW-0694">RNA-binding</keyword>
<protein>
    <recommendedName>
        <fullName evidence="7 8">Ribonuclease P protein component</fullName>
        <shortName evidence="7">RNase P protein</shortName>
        <shortName evidence="7">RNaseP protein</shortName>
        <ecNumber evidence="7 8">3.1.26.5</ecNumber>
    </recommendedName>
    <alternativeName>
        <fullName evidence="7">Protein C5</fullName>
    </alternativeName>
</protein>
<dbReference type="SUPFAM" id="SSF54211">
    <property type="entry name" value="Ribosomal protein S5 domain 2-like"/>
    <property type="match status" value="1"/>
</dbReference>
<sequence length="152" mass="16156">MLPTEHRLRRREDFATAVRRGRRAGRPLLVVHFRSGATDPHASGERVPPTRAGFVVSKAVGVAVVRNKVKRRLRHLMRDRLDRLPAGSLVVVRALPGAGAAEHDQLARDLDAALERLLGGVPKGCNPTGATTGGGYAAGPRNPGRDPGGSAQ</sequence>
<dbReference type="GO" id="GO:0042781">
    <property type="term" value="F:3'-tRNA processing endoribonuclease activity"/>
    <property type="evidence" value="ECO:0007669"/>
    <property type="project" value="TreeGrafter"/>
</dbReference>
<reference evidence="10 11" key="1">
    <citation type="submission" date="2014-09" db="EMBL/GenBank/DDBJ databases">
        <title>Draft genome sequence of Streptomyces natalensis ATCC 27448, producer of the antifungal pimaricin.</title>
        <authorList>
            <person name="Mendes M.V."/>
            <person name="Beites T."/>
            <person name="Pires S."/>
            <person name="Santos C.L."/>
            <person name="Moradas-Ferreira P."/>
        </authorList>
    </citation>
    <scope>NUCLEOTIDE SEQUENCE [LARGE SCALE GENOMIC DNA]</scope>
    <source>
        <strain evidence="10 11">ATCC 27448</strain>
    </source>
</reference>
<evidence type="ECO:0000313" key="10">
    <source>
        <dbReference type="EMBL" id="KIZ19394.1"/>
    </source>
</evidence>
<evidence type="ECO:0000256" key="4">
    <source>
        <dbReference type="ARBA" id="ARBA00022759"/>
    </source>
</evidence>
<dbReference type="InterPro" id="IPR020539">
    <property type="entry name" value="RNase_P_CS"/>
</dbReference>
<gene>
    <name evidence="7" type="primary">rnpA</name>
    <name evidence="10" type="ORF">SNA_02390</name>
</gene>
<evidence type="ECO:0000256" key="6">
    <source>
        <dbReference type="ARBA" id="ARBA00022884"/>
    </source>
</evidence>
<organism evidence="10 11">
    <name type="scientific">Streptomyces natalensis ATCC 27448</name>
    <dbReference type="NCBI Taxonomy" id="1240678"/>
    <lineage>
        <taxon>Bacteria</taxon>
        <taxon>Bacillati</taxon>
        <taxon>Actinomycetota</taxon>
        <taxon>Actinomycetes</taxon>
        <taxon>Kitasatosporales</taxon>
        <taxon>Streptomycetaceae</taxon>
        <taxon>Streptomyces</taxon>
    </lineage>
</organism>
<evidence type="ECO:0000256" key="2">
    <source>
        <dbReference type="ARBA" id="ARBA00022694"/>
    </source>
</evidence>
<comment type="subunit">
    <text evidence="7">Consists of a catalytic RNA component (M1 or rnpB) and a protein subunit.</text>
</comment>
<evidence type="ECO:0000256" key="8">
    <source>
        <dbReference type="NCBIfam" id="TIGR00188"/>
    </source>
</evidence>
<dbReference type="PANTHER" id="PTHR33992:SF1">
    <property type="entry name" value="RIBONUCLEASE P PROTEIN COMPONENT"/>
    <property type="match status" value="1"/>
</dbReference>
<comment type="caution">
    <text evidence="10">The sequence shown here is derived from an EMBL/GenBank/DDBJ whole genome shotgun (WGS) entry which is preliminary data.</text>
</comment>
<dbReference type="InterPro" id="IPR020568">
    <property type="entry name" value="Ribosomal_Su5_D2-typ_SF"/>
</dbReference>
<comment type="catalytic activity">
    <reaction evidence="7">
        <text>Endonucleolytic cleavage of RNA, removing 5'-extranucleotides from tRNA precursor.</text>
        <dbReference type="EC" id="3.1.26.5"/>
    </reaction>
</comment>
<keyword evidence="2 7" id="KW-0819">tRNA processing</keyword>
<accession>A0A0D7CT15</accession>
<dbReference type="NCBIfam" id="TIGR00188">
    <property type="entry name" value="rnpA"/>
    <property type="match status" value="1"/>
</dbReference>
<dbReference type="PATRIC" id="fig|1240678.4.peg.509"/>
<comment type="similarity">
    <text evidence="7">Belongs to the RnpA family.</text>
</comment>
<dbReference type="Proteomes" id="UP000032458">
    <property type="component" value="Unassembled WGS sequence"/>
</dbReference>
<feature type="region of interest" description="Disordered" evidence="9">
    <location>
        <begin position="124"/>
        <end position="152"/>
    </location>
</feature>
<dbReference type="GO" id="GO:0001682">
    <property type="term" value="P:tRNA 5'-leader removal"/>
    <property type="evidence" value="ECO:0007669"/>
    <property type="project" value="UniProtKB-UniRule"/>
</dbReference>
<dbReference type="PANTHER" id="PTHR33992">
    <property type="entry name" value="RIBONUCLEASE P PROTEIN COMPONENT"/>
    <property type="match status" value="1"/>
</dbReference>
<dbReference type="AlphaFoldDB" id="A0A0D7CT15"/>
<name>A0A0D7CT15_9ACTN</name>
<dbReference type="Pfam" id="PF00825">
    <property type="entry name" value="Ribonuclease_P"/>
    <property type="match status" value="1"/>
</dbReference>
<dbReference type="EC" id="3.1.26.5" evidence="7 8"/>
<evidence type="ECO:0000256" key="7">
    <source>
        <dbReference type="HAMAP-Rule" id="MF_00227"/>
    </source>
</evidence>
<keyword evidence="5 7" id="KW-0378">Hydrolase</keyword>
<proteinExistence type="inferred from homology"/>
<dbReference type="EMBL" id="JRKI01000003">
    <property type="protein sequence ID" value="KIZ19394.1"/>
    <property type="molecule type" value="Genomic_DNA"/>
</dbReference>
<keyword evidence="11" id="KW-1185">Reference proteome</keyword>
<keyword evidence="3 7" id="KW-0540">Nuclease</keyword>
<evidence type="ECO:0000256" key="5">
    <source>
        <dbReference type="ARBA" id="ARBA00022801"/>
    </source>
</evidence>